<dbReference type="Pfam" id="PF01144">
    <property type="entry name" value="CoA_trans"/>
    <property type="match status" value="1"/>
</dbReference>
<dbReference type="STRING" id="1503961.SAMN05421736_104125"/>
<keyword evidence="5" id="KW-1185">Reference proteome</keyword>
<dbReference type="PANTHER" id="PTHR13707">
    <property type="entry name" value="KETOACID-COENZYME A TRANSFERASE"/>
    <property type="match status" value="1"/>
</dbReference>
<dbReference type="GO" id="GO:0008410">
    <property type="term" value="F:CoA-transferase activity"/>
    <property type="evidence" value="ECO:0007669"/>
    <property type="project" value="InterPro"/>
</dbReference>
<reference evidence="5" key="1">
    <citation type="submission" date="2016-10" db="EMBL/GenBank/DDBJ databases">
        <authorList>
            <person name="Varghese N."/>
            <person name="Submissions S."/>
        </authorList>
    </citation>
    <scope>NUCLEOTIDE SEQUENCE [LARGE SCALE GENOMIC DNA]</scope>
    <source>
        <strain evidence="5">SP</strain>
    </source>
</reference>
<dbReference type="Gene3D" id="3.40.1080.10">
    <property type="entry name" value="Glutaconate Coenzyme A-transferase"/>
    <property type="match status" value="1"/>
</dbReference>
<dbReference type="InterPro" id="IPR037171">
    <property type="entry name" value="NagB/RpiA_transferase-like"/>
</dbReference>
<comment type="similarity">
    <text evidence="1">Belongs to the 3-oxoacid CoA-transferase subunit B family.</text>
</comment>
<evidence type="ECO:0000256" key="3">
    <source>
        <dbReference type="SAM" id="MobiDB-lite"/>
    </source>
</evidence>
<dbReference type="EMBL" id="FNPI01000004">
    <property type="protein sequence ID" value="SDY89874.1"/>
    <property type="molecule type" value="Genomic_DNA"/>
</dbReference>
<dbReference type="PANTHER" id="PTHR13707:SF57">
    <property type="entry name" value="SUCCINYL-COA:3-KETOACID COENZYME A TRANSFERASE SUBUNIT B-RELATED"/>
    <property type="match status" value="1"/>
</dbReference>
<organism evidence="4 5">
    <name type="scientific">Evansella caseinilytica</name>
    <dbReference type="NCBI Taxonomy" id="1503961"/>
    <lineage>
        <taxon>Bacteria</taxon>
        <taxon>Bacillati</taxon>
        <taxon>Bacillota</taxon>
        <taxon>Bacilli</taxon>
        <taxon>Bacillales</taxon>
        <taxon>Bacillaceae</taxon>
        <taxon>Evansella</taxon>
    </lineage>
</organism>
<dbReference type="SUPFAM" id="SSF100950">
    <property type="entry name" value="NagB/RpiA/CoA transferase-like"/>
    <property type="match status" value="1"/>
</dbReference>
<dbReference type="NCBIfam" id="TIGR02428">
    <property type="entry name" value="pcaJ_scoB_fam"/>
    <property type="match status" value="1"/>
</dbReference>
<feature type="region of interest" description="Disordered" evidence="3">
    <location>
        <begin position="214"/>
        <end position="235"/>
    </location>
</feature>
<dbReference type="OrthoDB" id="9778604at2"/>
<name>A0A1H3NM36_9BACI</name>
<evidence type="ECO:0000256" key="2">
    <source>
        <dbReference type="ARBA" id="ARBA00022679"/>
    </source>
</evidence>
<dbReference type="Proteomes" id="UP000198935">
    <property type="component" value="Unassembled WGS sequence"/>
</dbReference>
<evidence type="ECO:0000313" key="4">
    <source>
        <dbReference type="EMBL" id="SDY89874.1"/>
    </source>
</evidence>
<gene>
    <name evidence="4" type="ORF">SAMN05421736_104125</name>
</gene>
<accession>A0A1H3NM36</accession>
<dbReference type="InterPro" id="IPR004165">
    <property type="entry name" value="CoA_trans_fam_I"/>
</dbReference>
<evidence type="ECO:0000313" key="5">
    <source>
        <dbReference type="Proteomes" id="UP000198935"/>
    </source>
</evidence>
<evidence type="ECO:0000256" key="1">
    <source>
        <dbReference type="ARBA" id="ARBA00007047"/>
    </source>
</evidence>
<dbReference type="AlphaFoldDB" id="A0A1H3NM36"/>
<sequence length="235" mass="24915">MGKEVRHSIARRAAQEVKPGMIVNLGIGIPTLVADYIENTEVMFHAENGVLGAGPSPAAGKINPLLCNAGGFPITVVSGASYFDSATAFAIIRRGLLDMTILGALEVSETGDLANWIVPGKRIPGIGGAVELAQKAKKVMILMNQLDKAGNSKLVTTCSLPLTAKKCVDMVITEMGVFRITENGFLLEEVFYPYSVEEVKQKTGARLTVGDLLTGDEGGMEDGAERANSCVDEEE</sequence>
<protein>
    <submittedName>
        <fullName evidence="4">Acetate CoA/acetoacetate CoA-transferase beta subunit</fullName>
    </submittedName>
</protein>
<dbReference type="SMART" id="SM00882">
    <property type="entry name" value="CoA_trans"/>
    <property type="match status" value="1"/>
</dbReference>
<keyword evidence="2 4" id="KW-0808">Transferase</keyword>
<proteinExistence type="inferred from homology"/>
<dbReference type="InterPro" id="IPR012791">
    <property type="entry name" value="3-oxoacid_CoA-transf_B"/>
</dbReference>